<dbReference type="Proteomes" id="UP000280188">
    <property type="component" value="Chromosome"/>
</dbReference>
<dbReference type="RefSeq" id="WP_126604466.1">
    <property type="nucleotide sequence ID" value="NZ_AP018795.1"/>
</dbReference>
<evidence type="ECO:0000259" key="5">
    <source>
        <dbReference type="PROSITE" id="PS50893"/>
    </source>
</evidence>
<organism evidence="6 7">
    <name type="scientific">Acidithiobacillus ferridurans</name>
    <dbReference type="NCBI Taxonomy" id="1232575"/>
    <lineage>
        <taxon>Bacteria</taxon>
        <taxon>Pseudomonadati</taxon>
        <taxon>Pseudomonadota</taxon>
        <taxon>Acidithiobacillia</taxon>
        <taxon>Acidithiobacillales</taxon>
        <taxon>Acidithiobacillaceae</taxon>
        <taxon>Acidithiobacillus</taxon>
    </lineage>
</organism>
<dbReference type="GO" id="GO:0016887">
    <property type="term" value="F:ATP hydrolysis activity"/>
    <property type="evidence" value="ECO:0007669"/>
    <property type="project" value="InterPro"/>
</dbReference>
<dbReference type="InterPro" id="IPR003439">
    <property type="entry name" value="ABC_transporter-like_ATP-bd"/>
</dbReference>
<dbReference type="InterPro" id="IPR015860">
    <property type="entry name" value="ABC_transpr_TagH-like"/>
</dbReference>
<dbReference type="EMBL" id="AP018795">
    <property type="protein sequence ID" value="BBF64712.1"/>
    <property type="molecule type" value="Genomic_DNA"/>
</dbReference>
<dbReference type="Gene3D" id="3.40.50.300">
    <property type="entry name" value="P-loop containing nucleotide triphosphate hydrolases"/>
    <property type="match status" value="1"/>
</dbReference>
<accession>A0A2Z6IGI6</accession>
<evidence type="ECO:0000256" key="2">
    <source>
        <dbReference type="ARBA" id="ARBA00022448"/>
    </source>
</evidence>
<proteinExistence type="inferred from homology"/>
<dbReference type="PANTHER" id="PTHR46743:SF2">
    <property type="entry name" value="TEICHOIC ACIDS EXPORT ATP-BINDING PROTEIN TAGH"/>
    <property type="match status" value="1"/>
</dbReference>
<protein>
    <submittedName>
        <fullName evidence="6">Polysialic acid transport ATP-binding protein KpsT</fullName>
    </submittedName>
</protein>
<name>A0A2Z6IGI6_ACIFI</name>
<dbReference type="InterPro" id="IPR050683">
    <property type="entry name" value="Bact_Polysacc_Export_ATP-bd"/>
</dbReference>
<dbReference type="CDD" id="cd03220">
    <property type="entry name" value="ABC_KpsT_Wzt"/>
    <property type="match status" value="1"/>
</dbReference>
<gene>
    <name evidence="6" type="ORF">AFERRID_09300</name>
</gene>
<dbReference type="SMART" id="SM00382">
    <property type="entry name" value="AAA"/>
    <property type="match status" value="1"/>
</dbReference>
<keyword evidence="3" id="KW-0547">Nucleotide-binding</keyword>
<reference evidence="6 7" key="1">
    <citation type="journal article" date="2018" name="Microbiol. Resour. Announc.">
        <title>Complete Genome Sequence of Acidithiobacillus ferridurans JCM 18981.</title>
        <authorList>
            <person name="Miyauchi T."/>
            <person name="Kouzuma A."/>
            <person name="Abe T."/>
            <person name="Watanabe K."/>
        </authorList>
    </citation>
    <scope>NUCLEOTIDE SEQUENCE [LARGE SCALE GENOMIC DNA]</scope>
    <source>
        <strain evidence="7">ATCC 33020 / DSM 29468 / JCM 18981 / 11Fe</strain>
    </source>
</reference>
<keyword evidence="7" id="KW-1185">Reference proteome</keyword>
<dbReference type="GO" id="GO:0005524">
    <property type="term" value="F:ATP binding"/>
    <property type="evidence" value="ECO:0007669"/>
    <property type="project" value="UniProtKB-KW"/>
</dbReference>
<dbReference type="InterPro" id="IPR003593">
    <property type="entry name" value="AAA+_ATPase"/>
</dbReference>
<evidence type="ECO:0000256" key="4">
    <source>
        <dbReference type="ARBA" id="ARBA00022840"/>
    </source>
</evidence>
<dbReference type="GO" id="GO:0016020">
    <property type="term" value="C:membrane"/>
    <property type="evidence" value="ECO:0007669"/>
    <property type="project" value="InterPro"/>
</dbReference>
<dbReference type="PROSITE" id="PS50893">
    <property type="entry name" value="ABC_TRANSPORTER_2"/>
    <property type="match status" value="1"/>
</dbReference>
<dbReference type="PANTHER" id="PTHR46743">
    <property type="entry name" value="TEICHOIC ACIDS EXPORT ATP-BINDING PROTEIN TAGH"/>
    <property type="match status" value="1"/>
</dbReference>
<keyword evidence="2" id="KW-0813">Transport</keyword>
<dbReference type="GO" id="GO:0140359">
    <property type="term" value="F:ABC-type transporter activity"/>
    <property type="evidence" value="ECO:0007669"/>
    <property type="project" value="InterPro"/>
</dbReference>
<sequence>MSENSLILSHISKSFPIHHGRDMRLVLDDISLDIHPGERWGIMGPNGAGKSTLIQIISGSLRADAGTVRRGMTVSWPLAFGGAFQGALTGRDNARLIARVYGVDVKETVAQVEDFAELGIYLDEPVKSYSSGMNSRLSFAISMAVDFDCYLVDEVISVGDARFNRRCEDELKRRATKAMVLVSHHADLIRNNCDHAAILENGRLREIDDIDEAVHYYTNM</sequence>
<keyword evidence="4 6" id="KW-0067">ATP-binding</keyword>
<dbReference type="Pfam" id="PF00005">
    <property type="entry name" value="ABC_tran"/>
    <property type="match status" value="1"/>
</dbReference>
<comment type="similarity">
    <text evidence="1">Belongs to the ABC transporter superfamily.</text>
</comment>
<evidence type="ECO:0000313" key="7">
    <source>
        <dbReference type="Proteomes" id="UP000280188"/>
    </source>
</evidence>
<evidence type="ECO:0000256" key="3">
    <source>
        <dbReference type="ARBA" id="ARBA00022741"/>
    </source>
</evidence>
<dbReference type="AlphaFoldDB" id="A0A2Z6IGI6"/>
<dbReference type="KEGG" id="afj:AFERRID_09300"/>
<evidence type="ECO:0000256" key="1">
    <source>
        <dbReference type="ARBA" id="ARBA00005417"/>
    </source>
</evidence>
<dbReference type="SUPFAM" id="SSF52540">
    <property type="entry name" value="P-loop containing nucleoside triphosphate hydrolases"/>
    <property type="match status" value="1"/>
</dbReference>
<evidence type="ECO:0000313" key="6">
    <source>
        <dbReference type="EMBL" id="BBF64712.1"/>
    </source>
</evidence>
<feature type="domain" description="ABC transporter" evidence="5">
    <location>
        <begin position="6"/>
        <end position="220"/>
    </location>
</feature>
<dbReference type="InterPro" id="IPR027417">
    <property type="entry name" value="P-loop_NTPase"/>
</dbReference>